<dbReference type="InterPro" id="IPR023393">
    <property type="entry name" value="START-like_dom_sf"/>
</dbReference>
<dbReference type="Gene3D" id="3.30.530.20">
    <property type="match status" value="1"/>
</dbReference>
<name>A0A8J3VIM9_9ACTN</name>
<keyword evidence="3" id="KW-0812">Transmembrane</keyword>
<accession>A0A8J3VIM9</accession>
<dbReference type="InterPro" id="IPR013538">
    <property type="entry name" value="ASHA1/2-like_C"/>
</dbReference>
<keyword evidence="6" id="KW-1185">Reference proteome</keyword>
<dbReference type="SMART" id="SM00637">
    <property type="entry name" value="CBD_II"/>
    <property type="match status" value="1"/>
</dbReference>
<dbReference type="CDD" id="cd07814">
    <property type="entry name" value="SRPBCC_CalC_Aha1-like"/>
    <property type="match status" value="1"/>
</dbReference>
<proteinExistence type="inferred from homology"/>
<dbReference type="GO" id="GO:0030247">
    <property type="term" value="F:polysaccharide binding"/>
    <property type="evidence" value="ECO:0007669"/>
    <property type="project" value="UniProtKB-UniRule"/>
</dbReference>
<evidence type="ECO:0000313" key="6">
    <source>
        <dbReference type="Proteomes" id="UP000612899"/>
    </source>
</evidence>
<sequence>MGDVQTTVDLPYPAEVVWKALTDRRWLGEWFMPTDLEPVAGGAYRAFPPPGLSGFTAAFAIDVVTVLVPQRLVMRFRGEQLHAEVSWELTETGDGSRLLVSQTGFLGLESERRRAEILGTYEFLFQQRLPVLLERLAAAEVAPAPEKVQAQPVVRAPLPVPQKIMPKEKPRWRVGVLSILGAMILTVLIASTFATMMLSQPDLPAAIATSARGPATAVQPGVSATGRSRQPTPSRAGRPGPSASASLASPLLASYRTDSDSELGYIGAITIQAGPQPVTDWTATVELPQGATVTSAWDQIDFRQNGRHVTFTPGLAHQSVSKGAQFTFFFQVGEVVDLGMPIACSVNEVPCAGLV</sequence>
<dbReference type="Proteomes" id="UP000612899">
    <property type="component" value="Unassembled WGS sequence"/>
</dbReference>
<keyword evidence="3" id="KW-1133">Transmembrane helix</keyword>
<dbReference type="AlphaFoldDB" id="A0A8J3VIM9"/>
<protein>
    <recommendedName>
        <fullName evidence="4">CBM2 domain-containing protein</fullName>
    </recommendedName>
</protein>
<dbReference type="InterPro" id="IPR008965">
    <property type="entry name" value="CBM2/CBM3_carb-bd_dom_sf"/>
</dbReference>
<feature type="domain" description="CBM2" evidence="4">
    <location>
        <begin position="239"/>
        <end position="354"/>
    </location>
</feature>
<gene>
    <name evidence="5" type="ORF">Rhe02_51600</name>
</gene>
<dbReference type="SUPFAM" id="SSF55961">
    <property type="entry name" value="Bet v1-like"/>
    <property type="match status" value="1"/>
</dbReference>
<organism evidence="5 6">
    <name type="scientific">Rhizocola hellebori</name>
    <dbReference type="NCBI Taxonomy" id="1392758"/>
    <lineage>
        <taxon>Bacteria</taxon>
        <taxon>Bacillati</taxon>
        <taxon>Actinomycetota</taxon>
        <taxon>Actinomycetes</taxon>
        <taxon>Micromonosporales</taxon>
        <taxon>Micromonosporaceae</taxon>
        <taxon>Rhizocola</taxon>
    </lineage>
</organism>
<dbReference type="Pfam" id="PF08327">
    <property type="entry name" value="AHSA1"/>
    <property type="match status" value="1"/>
</dbReference>
<feature type="region of interest" description="Disordered" evidence="2">
    <location>
        <begin position="214"/>
        <end position="244"/>
    </location>
</feature>
<dbReference type="SUPFAM" id="SSF49384">
    <property type="entry name" value="Carbohydrate-binding domain"/>
    <property type="match status" value="1"/>
</dbReference>
<dbReference type="GO" id="GO:0005975">
    <property type="term" value="P:carbohydrate metabolic process"/>
    <property type="evidence" value="ECO:0007669"/>
    <property type="project" value="InterPro"/>
</dbReference>
<dbReference type="EMBL" id="BONY01000033">
    <property type="protein sequence ID" value="GIH07093.1"/>
    <property type="molecule type" value="Genomic_DNA"/>
</dbReference>
<dbReference type="PROSITE" id="PS51173">
    <property type="entry name" value="CBM2"/>
    <property type="match status" value="1"/>
</dbReference>
<dbReference type="RefSeq" id="WP_203910897.1">
    <property type="nucleotide sequence ID" value="NZ_BONY01000033.1"/>
</dbReference>
<feature type="transmembrane region" description="Helical" evidence="3">
    <location>
        <begin position="174"/>
        <end position="198"/>
    </location>
</feature>
<comment type="similarity">
    <text evidence="1">Belongs to the AHA1 family.</text>
</comment>
<reference evidence="5" key="1">
    <citation type="submission" date="2021-01" db="EMBL/GenBank/DDBJ databases">
        <title>Whole genome shotgun sequence of Rhizocola hellebori NBRC 109834.</title>
        <authorList>
            <person name="Komaki H."/>
            <person name="Tamura T."/>
        </authorList>
    </citation>
    <scope>NUCLEOTIDE SEQUENCE</scope>
    <source>
        <strain evidence="5">NBRC 109834</strain>
    </source>
</reference>
<feature type="compositionally biased region" description="Low complexity" evidence="2">
    <location>
        <begin position="233"/>
        <end position="244"/>
    </location>
</feature>
<evidence type="ECO:0000256" key="3">
    <source>
        <dbReference type="SAM" id="Phobius"/>
    </source>
</evidence>
<dbReference type="Gene3D" id="2.60.40.290">
    <property type="match status" value="1"/>
</dbReference>
<dbReference type="GO" id="GO:0004553">
    <property type="term" value="F:hydrolase activity, hydrolyzing O-glycosyl compounds"/>
    <property type="evidence" value="ECO:0007669"/>
    <property type="project" value="InterPro"/>
</dbReference>
<dbReference type="InterPro" id="IPR012291">
    <property type="entry name" value="CBM2_carb-bd_dom_sf"/>
</dbReference>
<evidence type="ECO:0000256" key="1">
    <source>
        <dbReference type="ARBA" id="ARBA00006817"/>
    </source>
</evidence>
<dbReference type="InterPro" id="IPR001919">
    <property type="entry name" value="CBD2"/>
</dbReference>
<evidence type="ECO:0000313" key="5">
    <source>
        <dbReference type="EMBL" id="GIH07093.1"/>
    </source>
</evidence>
<keyword evidence="3" id="KW-0472">Membrane</keyword>
<evidence type="ECO:0000256" key="2">
    <source>
        <dbReference type="SAM" id="MobiDB-lite"/>
    </source>
</evidence>
<dbReference type="Pfam" id="PF00553">
    <property type="entry name" value="CBM_2"/>
    <property type="match status" value="1"/>
</dbReference>
<evidence type="ECO:0000259" key="4">
    <source>
        <dbReference type="PROSITE" id="PS51173"/>
    </source>
</evidence>
<comment type="caution">
    <text evidence="5">The sequence shown here is derived from an EMBL/GenBank/DDBJ whole genome shotgun (WGS) entry which is preliminary data.</text>
</comment>
<feature type="transmembrane region" description="Helical" evidence="3">
    <location>
        <begin position="51"/>
        <end position="68"/>
    </location>
</feature>